<dbReference type="SUPFAM" id="SSF101473">
    <property type="entry name" value="DhaL-like"/>
    <property type="match status" value="1"/>
</dbReference>
<feature type="domain" description="DhaL" evidence="13">
    <location>
        <begin position="384"/>
        <end position="579"/>
    </location>
</feature>
<dbReference type="GO" id="GO:0019563">
    <property type="term" value="P:glycerol catabolic process"/>
    <property type="evidence" value="ECO:0007669"/>
    <property type="project" value="TreeGrafter"/>
</dbReference>
<dbReference type="InterPro" id="IPR004007">
    <property type="entry name" value="DhaL_dom"/>
</dbReference>
<dbReference type="AlphaFoldDB" id="A0A9P8PWL2"/>
<dbReference type="Gene3D" id="3.30.1180.20">
    <property type="entry name" value="Dihydroxyacetone kinase, domain 2"/>
    <property type="match status" value="1"/>
</dbReference>
<organism evidence="15 16">
    <name type="scientific">Wickerhamomyces pijperi</name>
    <name type="common">Yeast</name>
    <name type="synonym">Pichia pijperi</name>
    <dbReference type="NCBI Taxonomy" id="599730"/>
    <lineage>
        <taxon>Eukaryota</taxon>
        <taxon>Fungi</taxon>
        <taxon>Dikarya</taxon>
        <taxon>Ascomycota</taxon>
        <taxon>Saccharomycotina</taxon>
        <taxon>Saccharomycetes</taxon>
        <taxon>Phaffomycetales</taxon>
        <taxon>Wickerhamomycetaceae</taxon>
        <taxon>Wickerhamomyces</taxon>
    </lineage>
</organism>
<gene>
    <name evidence="15" type="ORF">WICPIJ_008788</name>
</gene>
<comment type="caution">
    <text evidence="15">The sequence shown here is derived from an EMBL/GenBank/DDBJ whole genome shotgun (WGS) entry which is preliminary data.</text>
</comment>
<comment type="pathway">
    <text evidence="2">Polyol metabolism; glycerol fermentation; glycerone phosphate from glycerol (oxidative route): step 2/2.</text>
</comment>
<dbReference type="NCBIfam" id="TIGR02361">
    <property type="entry name" value="dak_ATP"/>
    <property type="match status" value="1"/>
</dbReference>
<evidence type="ECO:0000256" key="3">
    <source>
        <dbReference type="ARBA" id="ARBA00008757"/>
    </source>
</evidence>
<evidence type="ECO:0008006" key="17">
    <source>
        <dbReference type="Google" id="ProtNLM"/>
    </source>
</evidence>
<evidence type="ECO:0000256" key="4">
    <source>
        <dbReference type="ARBA" id="ARBA00022679"/>
    </source>
</evidence>
<dbReference type="GO" id="GO:0005829">
    <property type="term" value="C:cytosol"/>
    <property type="evidence" value="ECO:0007669"/>
    <property type="project" value="TreeGrafter"/>
</dbReference>
<keyword evidence="8" id="KW-0067">ATP-binding</keyword>
<dbReference type="FunFam" id="3.30.1180.20:FF:000001">
    <property type="entry name" value="Dihydroxyacetone kinase 1"/>
    <property type="match status" value="1"/>
</dbReference>
<dbReference type="EMBL" id="JAEUBG010005052">
    <property type="protein sequence ID" value="KAH3678900.1"/>
    <property type="molecule type" value="Genomic_DNA"/>
</dbReference>
<dbReference type="GO" id="GO:0005524">
    <property type="term" value="F:ATP binding"/>
    <property type="evidence" value="ECO:0007669"/>
    <property type="project" value="UniProtKB-KW"/>
</dbReference>
<dbReference type="Pfam" id="PF02734">
    <property type="entry name" value="Dak2"/>
    <property type="match status" value="1"/>
</dbReference>
<evidence type="ECO:0000259" key="14">
    <source>
        <dbReference type="PROSITE" id="PS51481"/>
    </source>
</evidence>
<comment type="function">
    <text evidence="1">Catalyzes both the phosphorylation of dihydroxyacetone and of glyceraldehyde.</text>
</comment>
<dbReference type="Pfam" id="PF02733">
    <property type="entry name" value="Dak1"/>
    <property type="match status" value="1"/>
</dbReference>
<feature type="binding site" evidence="12">
    <location>
        <position position="108"/>
    </location>
    <ligand>
        <name>substrate</name>
    </ligand>
</feature>
<evidence type="ECO:0000256" key="1">
    <source>
        <dbReference type="ARBA" id="ARBA00003264"/>
    </source>
</evidence>
<dbReference type="InterPro" id="IPR036117">
    <property type="entry name" value="DhaL_dom_sf"/>
</dbReference>
<comment type="catalytic activity">
    <reaction evidence="9">
        <text>D-glyceraldehyde + ATP = D-glyceraldehyde 3-phosphate + ADP + H(+)</text>
        <dbReference type="Rhea" id="RHEA:13941"/>
        <dbReference type="ChEBI" id="CHEBI:15378"/>
        <dbReference type="ChEBI" id="CHEBI:17378"/>
        <dbReference type="ChEBI" id="CHEBI:30616"/>
        <dbReference type="ChEBI" id="CHEBI:59776"/>
        <dbReference type="ChEBI" id="CHEBI:456216"/>
        <dbReference type="EC" id="2.7.1.28"/>
    </reaction>
</comment>
<proteinExistence type="inferred from homology"/>
<evidence type="ECO:0000256" key="6">
    <source>
        <dbReference type="ARBA" id="ARBA00022777"/>
    </source>
</evidence>
<evidence type="ECO:0000256" key="2">
    <source>
        <dbReference type="ARBA" id="ARBA00004778"/>
    </source>
</evidence>
<evidence type="ECO:0000313" key="15">
    <source>
        <dbReference type="EMBL" id="KAH3678900.1"/>
    </source>
</evidence>
<evidence type="ECO:0000256" key="11">
    <source>
        <dbReference type="PIRSR" id="PIRSR612734-1"/>
    </source>
</evidence>
<dbReference type="InterPro" id="IPR004006">
    <property type="entry name" value="DhaK_dom"/>
</dbReference>
<name>A0A9P8PWL2_WICPI</name>
<keyword evidence="16" id="KW-1185">Reference proteome</keyword>
<feature type="binding site" evidence="12">
    <location>
        <begin position="50"/>
        <end position="53"/>
    </location>
    <ligand>
        <name>substrate</name>
    </ligand>
</feature>
<sequence length="581" mass="61258">MVKEFSVPNTVLTSLEGLVETNPSLTLIKEDKVIFRQPSTSKLSVLSGGGAGHEPTHAGFIGKGLLTGAISGELFASPSTKQILNGIKVIGGDNSKGTLLIVKNYTGDVLHFGLAAERAKSLGHDVEVVVIGDDVSVGRSKGGLVGRRGLAGVLFVHKTVGAYAEYYKEHDVKKAAQLANAVNDNIATIGVSLDHAKVPGKAFESALGDNEIELGMGIHNEPGFHKLSPIPGVSELLETHLLPKILDSTDADRSFVKFNKDDEIVVLINNLGGVSNLILGGITKLTVDILKSKYGIKPVRVYQGALMTACNGEGFSVTLFNVSAASKATSGLGFKSVLELLDAETDCAAWPVVKHSTNAPSYDKSILVSSDSETYPEVGNFSFDHFQKYVQSGVDEIIKQEPHITKLDTLVGDGDCGTTLVSGGQGIVDHFSALKSNSIIETLSKLSEIVEDKMGGTSGGLYSIFISGLSQGLIKHGVKGQDIDYGVLAKALKHAQETLYKYTNARVGDSTVIDALEPFVEELNKSLDFNKAVKAAEDGALKTGSIEAKFGRASYVENSSDIADPGAIGLVAFLKGVQAGL</sequence>
<dbReference type="SMART" id="SM01120">
    <property type="entry name" value="Dak2"/>
    <property type="match status" value="1"/>
</dbReference>
<dbReference type="SUPFAM" id="SSF82549">
    <property type="entry name" value="DAK1/DegV-like"/>
    <property type="match status" value="1"/>
</dbReference>
<accession>A0A9P8PWL2</accession>
<evidence type="ECO:0000256" key="5">
    <source>
        <dbReference type="ARBA" id="ARBA00022741"/>
    </source>
</evidence>
<dbReference type="OrthoDB" id="1724672at2759"/>
<protein>
    <recommendedName>
        <fullName evidence="17">Dihydroxyacetone kinase</fullName>
    </recommendedName>
</protein>
<evidence type="ECO:0000256" key="8">
    <source>
        <dbReference type="ARBA" id="ARBA00022840"/>
    </source>
</evidence>
<feature type="active site" description="Tele-hemiaminal-histidine intermediate" evidence="11">
    <location>
        <position position="219"/>
    </location>
</feature>
<reference evidence="15" key="2">
    <citation type="submission" date="2021-01" db="EMBL/GenBank/DDBJ databases">
        <authorList>
            <person name="Schikora-Tamarit M.A."/>
        </authorList>
    </citation>
    <scope>NUCLEOTIDE SEQUENCE</scope>
    <source>
        <strain evidence="15">CBS2887</strain>
    </source>
</reference>
<dbReference type="Proteomes" id="UP000774326">
    <property type="component" value="Unassembled WGS sequence"/>
</dbReference>
<evidence type="ECO:0000256" key="7">
    <source>
        <dbReference type="ARBA" id="ARBA00022798"/>
    </source>
</evidence>
<dbReference type="GO" id="GO:0050354">
    <property type="term" value="F:triokinase activity"/>
    <property type="evidence" value="ECO:0007669"/>
    <property type="project" value="UniProtKB-EC"/>
</dbReference>
<keyword evidence="4" id="KW-0808">Transferase</keyword>
<evidence type="ECO:0000256" key="9">
    <source>
        <dbReference type="ARBA" id="ARBA00047974"/>
    </source>
</evidence>
<dbReference type="PROSITE" id="PS51481">
    <property type="entry name" value="DHAK"/>
    <property type="match status" value="1"/>
</dbReference>
<feature type="domain" description="DhaK" evidence="14">
    <location>
        <begin position="6"/>
        <end position="350"/>
    </location>
</feature>
<dbReference type="GO" id="GO:0061610">
    <property type="term" value="P:glycerol to glycerone phosphate metabolic process"/>
    <property type="evidence" value="ECO:0007669"/>
    <property type="project" value="UniProtKB-ARBA"/>
</dbReference>
<reference evidence="15" key="1">
    <citation type="journal article" date="2021" name="Open Biol.">
        <title>Shared evolutionary footprints suggest mitochondrial oxidative damage underlies multiple complex I losses in fungi.</title>
        <authorList>
            <person name="Schikora-Tamarit M.A."/>
            <person name="Marcet-Houben M."/>
            <person name="Nosek J."/>
            <person name="Gabaldon T."/>
        </authorList>
    </citation>
    <scope>NUCLEOTIDE SEQUENCE</scope>
    <source>
        <strain evidence="15">CBS2887</strain>
    </source>
</reference>
<evidence type="ECO:0000256" key="12">
    <source>
        <dbReference type="PIRSR" id="PIRSR612734-2"/>
    </source>
</evidence>
<dbReference type="Gene3D" id="1.25.40.340">
    <property type="match status" value="1"/>
</dbReference>
<dbReference type="PANTHER" id="PTHR28629">
    <property type="entry name" value="TRIOKINASE/FMN CYCLASE"/>
    <property type="match status" value="1"/>
</dbReference>
<keyword evidence="6" id="KW-0418">Kinase</keyword>
<dbReference type="FunFam" id="3.40.50.10440:FF:000001">
    <property type="entry name" value="Dihydroxyacetone kinase, DhaK subunit"/>
    <property type="match status" value="1"/>
</dbReference>
<comment type="similarity">
    <text evidence="3">Belongs to the dihydroxyacetone kinase (DAK) family.</text>
</comment>
<dbReference type="InterPro" id="IPR012734">
    <property type="entry name" value="DhaK_ATP"/>
</dbReference>
<evidence type="ECO:0000256" key="10">
    <source>
        <dbReference type="ARBA" id="ARBA00048898"/>
    </source>
</evidence>
<dbReference type="PANTHER" id="PTHR28629:SF14">
    <property type="entry name" value="DIHYDROXYACETONE KINASE 1"/>
    <property type="match status" value="1"/>
</dbReference>
<dbReference type="PROSITE" id="PS51480">
    <property type="entry name" value="DHAL"/>
    <property type="match status" value="1"/>
</dbReference>
<dbReference type="FunFam" id="1.25.40.340:FF:000001">
    <property type="entry name" value="Dihydroxyacetone kinase 1"/>
    <property type="match status" value="1"/>
</dbReference>
<evidence type="ECO:0000313" key="16">
    <source>
        <dbReference type="Proteomes" id="UP000774326"/>
    </source>
</evidence>
<feature type="binding site" evidence="12">
    <location>
        <position position="103"/>
    </location>
    <ligand>
        <name>substrate</name>
    </ligand>
</feature>
<keyword evidence="5" id="KW-0547">Nucleotide-binding</keyword>
<dbReference type="GO" id="GO:0004371">
    <property type="term" value="F:glycerone kinase activity"/>
    <property type="evidence" value="ECO:0007669"/>
    <property type="project" value="UniProtKB-EC"/>
</dbReference>
<dbReference type="Gene3D" id="3.40.50.10440">
    <property type="entry name" value="Dihydroxyacetone kinase, domain 1"/>
    <property type="match status" value="1"/>
</dbReference>
<dbReference type="InterPro" id="IPR050861">
    <property type="entry name" value="Dihydroxyacetone_Kinase"/>
</dbReference>
<keyword evidence="7" id="KW-0319">Glycerol metabolism</keyword>
<evidence type="ECO:0000259" key="13">
    <source>
        <dbReference type="PROSITE" id="PS51480"/>
    </source>
</evidence>
<comment type="catalytic activity">
    <reaction evidence="10">
        <text>dihydroxyacetone + ATP = dihydroxyacetone phosphate + ADP + H(+)</text>
        <dbReference type="Rhea" id="RHEA:15773"/>
        <dbReference type="ChEBI" id="CHEBI:15378"/>
        <dbReference type="ChEBI" id="CHEBI:16016"/>
        <dbReference type="ChEBI" id="CHEBI:30616"/>
        <dbReference type="ChEBI" id="CHEBI:57642"/>
        <dbReference type="ChEBI" id="CHEBI:456216"/>
        <dbReference type="EC" id="2.7.1.29"/>
    </reaction>
</comment>